<gene>
    <name evidence="1" type="ORF">ACFOOR_13710</name>
</gene>
<dbReference type="EMBL" id="JBHRSV010000028">
    <property type="protein sequence ID" value="MFC2927167.1"/>
    <property type="molecule type" value="Genomic_DNA"/>
</dbReference>
<name>A0ABV7A0I4_9PROT</name>
<keyword evidence="2" id="KW-1185">Reference proteome</keyword>
<organism evidence="1 2">
    <name type="scientific">Hyphobacterium vulgare</name>
    <dbReference type="NCBI Taxonomy" id="1736751"/>
    <lineage>
        <taxon>Bacteria</taxon>
        <taxon>Pseudomonadati</taxon>
        <taxon>Pseudomonadota</taxon>
        <taxon>Alphaproteobacteria</taxon>
        <taxon>Maricaulales</taxon>
        <taxon>Maricaulaceae</taxon>
        <taxon>Hyphobacterium</taxon>
    </lineage>
</organism>
<sequence>MLTYRERTLKISEQTQNELKSLVEIECAAVQGSDESRLALNLVVRCGEHEIFSDRYQAVCGVSECRVKITYENLEIAKNTRLQDGQAPHQIDYLSEISKTEFAGTQTHVEARALASASKGIGAEGRAKWESKSFRKNRTNESVSGIKYRVRALSADLWSLAEVTGGVLEGRIIGDDNICDLAKTDDKLGEIYVDLFVRPDWIVLKELYKIDDGSSVRITNGNKAKIIEILIKKAIGRIGANITLSQSRLIEVVENDEI</sequence>
<evidence type="ECO:0000313" key="1">
    <source>
        <dbReference type="EMBL" id="MFC2927167.1"/>
    </source>
</evidence>
<proteinExistence type="predicted"/>
<dbReference type="RefSeq" id="WP_343163151.1">
    <property type="nucleotide sequence ID" value="NZ_JBHRSV010000028.1"/>
</dbReference>
<evidence type="ECO:0000313" key="2">
    <source>
        <dbReference type="Proteomes" id="UP001595379"/>
    </source>
</evidence>
<reference evidence="2" key="1">
    <citation type="journal article" date="2019" name="Int. J. Syst. Evol. Microbiol.">
        <title>The Global Catalogue of Microorganisms (GCM) 10K type strain sequencing project: providing services to taxonomists for standard genome sequencing and annotation.</title>
        <authorList>
            <consortium name="The Broad Institute Genomics Platform"/>
            <consortium name="The Broad Institute Genome Sequencing Center for Infectious Disease"/>
            <person name="Wu L."/>
            <person name="Ma J."/>
        </authorList>
    </citation>
    <scope>NUCLEOTIDE SEQUENCE [LARGE SCALE GENOMIC DNA]</scope>
    <source>
        <strain evidence="2">KCTC 52487</strain>
    </source>
</reference>
<comment type="caution">
    <text evidence="1">The sequence shown here is derived from an EMBL/GenBank/DDBJ whole genome shotgun (WGS) entry which is preliminary data.</text>
</comment>
<dbReference type="Proteomes" id="UP001595379">
    <property type="component" value="Unassembled WGS sequence"/>
</dbReference>
<accession>A0ABV7A0I4</accession>
<protein>
    <submittedName>
        <fullName evidence="1">Uncharacterized protein</fullName>
    </submittedName>
</protein>